<gene>
    <name evidence="1" type="ORF">FBT96_16930</name>
</gene>
<dbReference type="AlphaFoldDB" id="A0A4U1JNY9"/>
<proteinExistence type="predicted"/>
<name>A0A4U1JNY9_RHOCA</name>
<sequence length="190" mass="20732">MRLSALIVLALCGCAPVPPEIPPPEITPAEAARIAAPDPALAVRIAQLMPRLRAEERARDARALSEGRGLSPREQDIARRVGVRHPEKVRLLALAQIAPMTDPELARLFRVERAWGLTTGYGITVTQAPVPDWLLAHELVHVAQYERLGAEPMLRRTLTESLVLPGNLIPIEREAIARGDAVAKSPAYGY</sequence>
<dbReference type="OrthoDB" id="196110at2"/>
<evidence type="ECO:0008006" key="3">
    <source>
        <dbReference type="Google" id="ProtNLM"/>
    </source>
</evidence>
<protein>
    <recommendedName>
        <fullName evidence="3">DUF4157 domain-containing protein</fullName>
    </recommendedName>
</protein>
<dbReference type="Proteomes" id="UP000310597">
    <property type="component" value="Unassembled WGS sequence"/>
</dbReference>
<reference evidence="1 2" key="1">
    <citation type="submission" date="2019-04" db="EMBL/GenBank/DDBJ databases">
        <title>Draft Whole-Genome sequence of the purple photosynthetic bacterium Rhodobacter capsulatus SP108 with an indigenous class A beta-lactamase.</title>
        <authorList>
            <person name="Robertson S."/>
            <person name="Meyer T.E."/>
            <person name="Kyndt J.A."/>
        </authorList>
    </citation>
    <scope>NUCLEOTIDE SEQUENCE [LARGE SCALE GENOMIC DNA]</scope>
    <source>
        <strain evidence="1 2">SP108</strain>
    </source>
</reference>
<accession>A0A4U1JNY9</accession>
<dbReference type="RefSeq" id="WP_136908703.1">
    <property type="nucleotide sequence ID" value="NZ_SWJZ01000087.1"/>
</dbReference>
<comment type="caution">
    <text evidence="1">The sequence shown here is derived from an EMBL/GenBank/DDBJ whole genome shotgun (WGS) entry which is preliminary data.</text>
</comment>
<dbReference type="EMBL" id="SWJZ01000087">
    <property type="protein sequence ID" value="TKD15449.1"/>
    <property type="molecule type" value="Genomic_DNA"/>
</dbReference>
<evidence type="ECO:0000313" key="1">
    <source>
        <dbReference type="EMBL" id="TKD15449.1"/>
    </source>
</evidence>
<evidence type="ECO:0000313" key="2">
    <source>
        <dbReference type="Proteomes" id="UP000310597"/>
    </source>
</evidence>
<organism evidence="1 2">
    <name type="scientific">Rhodobacter capsulatus</name>
    <name type="common">Rhodopseudomonas capsulata</name>
    <dbReference type="NCBI Taxonomy" id="1061"/>
    <lineage>
        <taxon>Bacteria</taxon>
        <taxon>Pseudomonadati</taxon>
        <taxon>Pseudomonadota</taxon>
        <taxon>Alphaproteobacteria</taxon>
        <taxon>Rhodobacterales</taxon>
        <taxon>Rhodobacter group</taxon>
        <taxon>Rhodobacter</taxon>
    </lineage>
</organism>